<dbReference type="Pfam" id="PF01263">
    <property type="entry name" value="Aldose_epim"/>
    <property type="match status" value="1"/>
</dbReference>
<evidence type="ECO:0000313" key="1">
    <source>
        <dbReference type="EMBL" id="NLD31416.1"/>
    </source>
</evidence>
<name>A0A847D3S6_9LACT</name>
<sequence>MEFVIENEHLIVTVKDKGAEVSSVIAKKTGIEYIWQADEKVWNRHAPVLFPFVGRLKEDSFRYKGNTYPMGQHGFARDSKFSVHERLTDSITFILAPNGHFKDVYPFLFELQLTYQLFENQLSVIYKVKNLDENTMYYSIGGHPGFNVPLTEGEAFEDYYVKMTPETSRERLLLEGPYLAADKALEVEQNNFPLQRELFLNDAIILKTPEPTTVTLASKKGEHGVTMSYEDFDYLGIWTKPQQDATYVCLEPWCGLADRSDSDGVLERKTAIQSLEPGNKRYYVHRIAFF</sequence>
<dbReference type="GO" id="GO:0016853">
    <property type="term" value="F:isomerase activity"/>
    <property type="evidence" value="ECO:0007669"/>
    <property type="project" value="InterPro"/>
</dbReference>
<dbReference type="InterPro" id="IPR014718">
    <property type="entry name" value="GH-type_carb-bd"/>
</dbReference>
<evidence type="ECO:0000313" key="2">
    <source>
        <dbReference type="Proteomes" id="UP000589373"/>
    </source>
</evidence>
<dbReference type="EMBL" id="JAAZCD010000092">
    <property type="protein sequence ID" value="NLD31416.1"/>
    <property type="molecule type" value="Genomic_DNA"/>
</dbReference>
<reference evidence="1 2" key="1">
    <citation type="journal article" date="2020" name="Biotechnol. Biofuels">
        <title>New insights from the biogas microbiome by comprehensive genome-resolved metagenomics of nearly 1600 species originating from multiple anaerobic digesters.</title>
        <authorList>
            <person name="Campanaro S."/>
            <person name="Treu L."/>
            <person name="Rodriguez-R L.M."/>
            <person name="Kovalovszki A."/>
            <person name="Ziels R.M."/>
            <person name="Maus I."/>
            <person name="Zhu X."/>
            <person name="Kougias P.G."/>
            <person name="Basile A."/>
            <person name="Luo G."/>
            <person name="Schluter A."/>
            <person name="Konstantinidis K.T."/>
            <person name="Angelidaki I."/>
        </authorList>
    </citation>
    <scope>NUCLEOTIDE SEQUENCE [LARGE SCALE GENOMIC DNA]</scope>
    <source>
        <strain evidence="1">AS07pgkLD_105</strain>
    </source>
</reference>
<protein>
    <submittedName>
        <fullName evidence="1">Aldose 1-epimerase family protein</fullName>
    </submittedName>
</protein>
<dbReference type="GO" id="GO:0005975">
    <property type="term" value="P:carbohydrate metabolic process"/>
    <property type="evidence" value="ECO:0007669"/>
    <property type="project" value="InterPro"/>
</dbReference>
<dbReference type="InterPro" id="IPR037481">
    <property type="entry name" value="LacX"/>
</dbReference>
<dbReference type="GO" id="GO:0030246">
    <property type="term" value="F:carbohydrate binding"/>
    <property type="evidence" value="ECO:0007669"/>
    <property type="project" value="InterPro"/>
</dbReference>
<dbReference type="InterPro" id="IPR011013">
    <property type="entry name" value="Gal_mutarotase_sf_dom"/>
</dbReference>
<dbReference type="Proteomes" id="UP000589373">
    <property type="component" value="Unassembled WGS sequence"/>
</dbReference>
<accession>A0A847D3S6</accession>
<comment type="caution">
    <text evidence="1">The sequence shown here is derived from an EMBL/GenBank/DDBJ whole genome shotgun (WGS) entry which is preliminary data.</text>
</comment>
<dbReference type="PANTHER" id="PTHR11122">
    <property type="entry name" value="APOSPORY-ASSOCIATED PROTEIN C-RELATED"/>
    <property type="match status" value="1"/>
</dbReference>
<dbReference type="SUPFAM" id="SSF74650">
    <property type="entry name" value="Galactose mutarotase-like"/>
    <property type="match status" value="1"/>
</dbReference>
<organism evidence="1 2">
    <name type="scientific">Trichococcus flocculiformis</name>
    <dbReference type="NCBI Taxonomy" id="82803"/>
    <lineage>
        <taxon>Bacteria</taxon>
        <taxon>Bacillati</taxon>
        <taxon>Bacillota</taxon>
        <taxon>Bacilli</taxon>
        <taxon>Lactobacillales</taxon>
        <taxon>Carnobacteriaceae</taxon>
        <taxon>Trichococcus</taxon>
    </lineage>
</organism>
<dbReference type="CDD" id="cd09024">
    <property type="entry name" value="Aldose_epim_lacX"/>
    <property type="match status" value="1"/>
</dbReference>
<dbReference type="PANTHER" id="PTHR11122:SF13">
    <property type="entry name" value="GLUCOSE-6-PHOSPHATE 1-EPIMERASE"/>
    <property type="match status" value="1"/>
</dbReference>
<dbReference type="AlphaFoldDB" id="A0A847D3S6"/>
<proteinExistence type="predicted"/>
<dbReference type="RefSeq" id="WP_276644960.1">
    <property type="nucleotide sequence ID" value="NZ_JAAZCD010000092.1"/>
</dbReference>
<dbReference type="InterPro" id="IPR008183">
    <property type="entry name" value="Aldose_1/G6P_1-epimerase"/>
</dbReference>
<dbReference type="Gene3D" id="2.70.98.10">
    <property type="match status" value="1"/>
</dbReference>
<gene>
    <name evidence="1" type="ORF">GX662_04055</name>
</gene>